<name>A0A0B7AMV3_9EUPU</name>
<protein>
    <submittedName>
        <fullName evidence="1">Uncharacterized protein</fullName>
    </submittedName>
</protein>
<reference evidence="1" key="1">
    <citation type="submission" date="2014-12" db="EMBL/GenBank/DDBJ databases">
        <title>Insight into the proteome of Arion vulgaris.</title>
        <authorList>
            <person name="Aradska J."/>
            <person name="Bulat T."/>
            <person name="Smidak R."/>
            <person name="Sarate P."/>
            <person name="Gangsoo J."/>
            <person name="Sialana F."/>
            <person name="Bilban M."/>
            <person name="Lubec G."/>
        </authorList>
    </citation>
    <scope>NUCLEOTIDE SEQUENCE</scope>
    <source>
        <tissue evidence="1">Skin</tissue>
    </source>
</reference>
<dbReference type="EMBL" id="HACG01035288">
    <property type="protein sequence ID" value="CEK82153.1"/>
    <property type="molecule type" value="Transcribed_RNA"/>
</dbReference>
<gene>
    <name evidence="1" type="primary">ORF129884</name>
</gene>
<evidence type="ECO:0000313" key="1">
    <source>
        <dbReference type="EMBL" id="CEK82153.1"/>
    </source>
</evidence>
<proteinExistence type="predicted"/>
<dbReference type="AlphaFoldDB" id="A0A0B7AMV3"/>
<organism evidence="1">
    <name type="scientific">Arion vulgaris</name>
    <dbReference type="NCBI Taxonomy" id="1028688"/>
    <lineage>
        <taxon>Eukaryota</taxon>
        <taxon>Metazoa</taxon>
        <taxon>Spiralia</taxon>
        <taxon>Lophotrochozoa</taxon>
        <taxon>Mollusca</taxon>
        <taxon>Gastropoda</taxon>
        <taxon>Heterobranchia</taxon>
        <taxon>Euthyneura</taxon>
        <taxon>Panpulmonata</taxon>
        <taxon>Eupulmonata</taxon>
        <taxon>Stylommatophora</taxon>
        <taxon>Helicina</taxon>
        <taxon>Arionoidea</taxon>
        <taxon>Arionidae</taxon>
        <taxon>Arion</taxon>
    </lineage>
</organism>
<sequence>MSMWPRTSPKKDCLLSSVFWYVCGVLRRMFSVGLGAPLRRIYDVDPMCTKTLMCFYSVQVSAGMS</sequence>
<accession>A0A0B7AMV3</accession>